<dbReference type="EMBL" id="LYXE01000127">
    <property type="protein sequence ID" value="PDV97688.1"/>
    <property type="molecule type" value="Genomic_DNA"/>
</dbReference>
<gene>
    <name evidence="1" type="ORF">A9Q02_04355</name>
</gene>
<dbReference type="RefSeq" id="WP_097654317.1">
    <property type="nucleotide sequence ID" value="NZ_LYXE01000127.1"/>
</dbReference>
<dbReference type="AlphaFoldDB" id="A0A2H3KIM3"/>
<accession>A0A2H3KIM3</accession>
<evidence type="ECO:0008006" key="3">
    <source>
        <dbReference type="Google" id="ProtNLM"/>
    </source>
</evidence>
<dbReference type="Proteomes" id="UP000220922">
    <property type="component" value="Unassembled WGS sequence"/>
</dbReference>
<dbReference type="Gene3D" id="3.40.30.10">
    <property type="entry name" value="Glutaredoxin"/>
    <property type="match status" value="1"/>
</dbReference>
<comment type="caution">
    <text evidence="1">The sequence shown here is derived from an EMBL/GenBank/DDBJ whole genome shotgun (WGS) entry which is preliminary data.</text>
</comment>
<sequence>MPVQLTMCRFCIRSRPEVQRTVAQLVKEFPNQIEVEELDCIAACDDVPAIMIETDYHPQVAPCELARLIRERLSPQATSAHPVGVPAPYPPA</sequence>
<dbReference type="Pfam" id="PF01257">
    <property type="entry name" value="2Fe-2S_thioredx"/>
    <property type="match status" value="1"/>
</dbReference>
<name>A0A2H3KIM3_9CHLR</name>
<reference evidence="1 2" key="1">
    <citation type="submission" date="2016-05" db="EMBL/GenBank/DDBJ databases">
        <authorList>
            <person name="Lavstsen T."/>
            <person name="Jespersen J.S."/>
        </authorList>
    </citation>
    <scope>NUCLEOTIDE SEQUENCE [LARGE SCALE GENOMIC DNA]</scope>
    <source>
        <strain evidence="1 2">B7-9</strain>
    </source>
</reference>
<proteinExistence type="predicted"/>
<protein>
    <recommendedName>
        <fullName evidence="3">(2Fe-2S) ferredoxin domain-containing protein</fullName>
    </recommendedName>
</protein>
<evidence type="ECO:0000313" key="1">
    <source>
        <dbReference type="EMBL" id="PDV97688.1"/>
    </source>
</evidence>
<keyword evidence="2" id="KW-1185">Reference proteome</keyword>
<organism evidence="1 2">
    <name type="scientific">Candidatus Chloroploca asiatica</name>
    <dbReference type="NCBI Taxonomy" id="1506545"/>
    <lineage>
        <taxon>Bacteria</taxon>
        <taxon>Bacillati</taxon>
        <taxon>Chloroflexota</taxon>
        <taxon>Chloroflexia</taxon>
        <taxon>Chloroflexales</taxon>
        <taxon>Chloroflexineae</taxon>
        <taxon>Oscillochloridaceae</taxon>
        <taxon>Candidatus Chloroploca</taxon>
    </lineage>
</organism>
<evidence type="ECO:0000313" key="2">
    <source>
        <dbReference type="Proteomes" id="UP000220922"/>
    </source>
</evidence>
<dbReference type="OrthoDB" id="163631at2"/>